<protein>
    <recommendedName>
        <fullName evidence="4">DNA polymerase delta subunit 4</fullName>
    </recommendedName>
</protein>
<feature type="compositionally biased region" description="Low complexity" evidence="1">
    <location>
        <begin position="96"/>
        <end position="115"/>
    </location>
</feature>
<keyword evidence="3" id="KW-1185">Reference proteome</keyword>
<dbReference type="EMBL" id="JAKNSF020000014">
    <property type="protein sequence ID" value="KAK7735116.1"/>
    <property type="molecule type" value="Genomic_DNA"/>
</dbReference>
<dbReference type="InterPro" id="IPR007218">
    <property type="entry name" value="DNA_pol_delta_4"/>
</dbReference>
<proteinExistence type="predicted"/>
<evidence type="ECO:0008006" key="4">
    <source>
        <dbReference type="Google" id="ProtNLM"/>
    </source>
</evidence>
<evidence type="ECO:0000313" key="3">
    <source>
        <dbReference type="Proteomes" id="UP001430848"/>
    </source>
</evidence>
<name>A0ABR1PEW3_DIAER</name>
<comment type="caution">
    <text evidence="2">The sequence shown here is derived from an EMBL/GenBank/DDBJ whole genome shotgun (WGS) entry which is preliminary data.</text>
</comment>
<accession>A0ABR1PEW3</accession>
<gene>
    <name evidence="2" type="ORF">SLS63_004102</name>
</gene>
<dbReference type="Proteomes" id="UP001430848">
    <property type="component" value="Unassembled WGS sequence"/>
</dbReference>
<feature type="region of interest" description="Disordered" evidence="1">
    <location>
        <begin position="74"/>
        <end position="156"/>
    </location>
</feature>
<dbReference type="Pfam" id="PF04081">
    <property type="entry name" value="DNA_pol_delta_4"/>
    <property type="match status" value="1"/>
</dbReference>
<dbReference type="PANTHER" id="PTHR14303:SF0">
    <property type="entry name" value="DNA POLYMERASE DELTA SUBUNIT 4"/>
    <property type="match status" value="1"/>
</dbReference>
<feature type="compositionally biased region" description="Basic and acidic residues" evidence="1">
    <location>
        <begin position="147"/>
        <end position="156"/>
    </location>
</feature>
<evidence type="ECO:0000256" key="1">
    <source>
        <dbReference type="SAM" id="MobiDB-lite"/>
    </source>
</evidence>
<feature type="compositionally biased region" description="Low complexity" evidence="1">
    <location>
        <begin position="135"/>
        <end position="146"/>
    </location>
</feature>
<organism evidence="2 3">
    <name type="scientific">Diaporthe eres</name>
    <name type="common">Phomopsis oblonga</name>
    <dbReference type="NCBI Taxonomy" id="83184"/>
    <lineage>
        <taxon>Eukaryota</taxon>
        <taxon>Fungi</taxon>
        <taxon>Dikarya</taxon>
        <taxon>Ascomycota</taxon>
        <taxon>Pezizomycotina</taxon>
        <taxon>Sordariomycetes</taxon>
        <taxon>Sordariomycetidae</taxon>
        <taxon>Diaporthales</taxon>
        <taxon>Diaporthaceae</taxon>
        <taxon>Diaporthe</taxon>
        <taxon>Diaporthe eres species complex</taxon>
    </lineage>
</organism>
<evidence type="ECO:0000313" key="2">
    <source>
        <dbReference type="EMBL" id="KAK7735116.1"/>
    </source>
</evidence>
<feature type="compositionally biased region" description="Low complexity" evidence="1">
    <location>
        <begin position="74"/>
        <end position="87"/>
    </location>
</feature>
<sequence length="260" mass="28770">MRISANLPISKHITEQRPEIVFEIFFPQYPLITEASTPLFFAFPNILTLFDLTPYVDVIAARLTMPATRKSTRGAAARAAASKQQSTLSFNHKVTKTGTTKPGKTSKLSTSTVTKVEPEPQPQTPTSEDVEEVEAQQPEEAAVAQPEAEKSAAELSAEKVTDAQIKRYWKGVEAARISKRVHQEDLSQAEKVLRYFDVSSQYGPCIGIPRAKRWYRAEKLGLNPPIEVLAVLLREEGQGNKEIERAAMDRLMESTAIGSG</sequence>
<reference evidence="2 3" key="1">
    <citation type="submission" date="2024-02" db="EMBL/GenBank/DDBJ databases">
        <title>De novo assembly and annotation of 12 fungi associated with fruit tree decline syndrome in Ontario, Canada.</title>
        <authorList>
            <person name="Sulman M."/>
            <person name="Ellouze W."/>
            <person name="Ilyukhin E."/>
        </authorList>
    </citation>
    <scope>NUCLEOTIDE SEQUENCE [LARGE SCALE GENOMIC DNA]</scope>
    <source>
        <strain evidence="2 3">M169</strain>
    </source>
</reference>
<dbReference type="PANTHER" id="PTHR14303">
    <property type="entry name" value="DNA POLYMERASE DELTA SUBUNIT 4"/>
    <property type="match status" value="1"/>
</dbReference>